<dbReference type="OrthoDB" id="9771783at2"/>
<comment type="caution">
    <text evidence="2">The sequence shown here is derived from an EMBL/GenBank/DDBJ whole genome shotgun (WGS) entry which is preliminary data.</text>
</comment>
<dbReference type="InterPro" id="IPR008023">
    <property type="entry name" value="DUF748"/>
</dbReference>
<organism evidence="2 3">
    <name type="scientific">Alteromonas confluentis</name>
    <dbReference type="NCBI Taxonomy" id="1656094"/>
    <lineage>
        <taxon>Bacteria</taxon>
        <taxon>Pseudomonadati</taxon>
        <taxon>Pseudomonadota</taxon>
        <taxon>Gammaproteobacteria</taxon>
        <taxon>Alteromonadales</taxon>
        <taxon>Alteromonadaceae</taxon>
        <taxon>Alteromonas/Salinimonas group</taxon>
        <taxon>Alteromonas</taxon>
    </lineage>
</organism>
<reference evidence="2 3" key="1">
    <citation type="submission" date="2016-08" db="EMBL/GenBank/DDBJ databases">
        <authorList>
            <person name="Seilhamer J.J."/>
        </authorList>
    </citation>
    <scope>NUCLEOTIDE SEQUENCE [LARGE SCALE GENOMIC DNA]</scope>
    <source>
        <strain evidence="2 3">KCTC 42603</strain>
    </source>
</reference>
<evidence type="ECO:0000313" key="2">
    <source>
        <dbReference type="EMBL" id="OFC71624.1"/>
    </source>
</evidence>
<accession>A0A1E7ZDT1</accession>
<keyword evidence="3" id="KW-1185">Reference proteome</keyword>
<feature type="region of interest" description="Disordered" evidence="1">
    <location>
        <begin position="353"/>
        <end position="385"/>
    </location>
</feature>
<dbReference type="RefSeq" id="WP_070124529.1">
    <property type="nucleotide sequence ID" value="NZ_MDHN01000013.1"/>
</dbReference>
<feature type="compositionally biased region" description="Basic and acidic residues" evidence="1">
    <location>
        <begin position="353"/>
        <end position="378"/>
    </location>
</feature>
<gene>
    <name evidence="2" type="ORF">BFC18_07800</name>
</gene>
<dbReference type="STRING" id="1656094.BFC18_07800"/>
<dbReference type="Proteomes" id="UP000175691">
    <property type="component" value="Unassembled WGS sequence"/>
</dbReference>
<dbReference type="EMBL" id="MDHN01000013">
    <property type="protein sequence ID" value="OFC71624.1"/>
    <property type="molecule type" value="Genomic_DNA"/>
</dbReference>
<evidence type="ECO:0008006" key="4">
    <source>
        <dbReference type="Google" id="ProtNLM"/>
    </source>
</evidence>
<evidence type="ECO:0000256" key="1">
    <source>
        <dbReference type="SAM" id="MobiDB-lite"/>
    </source>
</evidence>
<name>A0A1E7ZDT1_9ALTE</name>
<dbReference type="Pfam" id="PF05359">
    <property type="entry name" value="DUF748"/>
    <property type="match status" value="1"/>
</dbReference>
<protein>
    <recommendedName>
        <fullName evidence="4">DUF748 domain-containing protein</fullName>
    </recommendedName>
</protein>
<sequence>MASRKSRRAFKCLAVIACVLVAVRLSLPFAAQWYINDVLDEGEQFTGSVGDVDLMLWRGAYSLDNVVILKRTGEVEQPFFEAKRVEFSLLWSALFNKSVVAQVYLSQPELNFVDGGSEAASQSGEDENWLYLADQLVPLKVDRFEIRNGSVNFFNPDATPAIHVQLHDINAIAKNLVNSRDLSKNLIATVQASGSAEEQGTMTLSGSLNPATKQPTFDINFQANDVALVNFKSFLDTYAPFDLEAGTLELALELASDDGEISGYAKPVLRHVEVFSWKGDVERDDDGFFRSIAEALSGFIAELFENQSEDQIATRIPISGSLNNVETPIFTTIVGILKNAFVQAIQGDLENSVEWRDAEQANEESEKNEQNNDARESEPPGNETP</sequence>
<proteinExistence type="predicted"/>
<dbReference type="AlphaFoldDB" id="A0A1E7ZDT1"/>
<evidence type="ECO:0000313" key="3">
    <source>
        <dbReference type="Proteomes" id="UP000175691"/>
    </source>
</evidence>